<sequence length="55" mass="6041">MLPTGIISQSDKLHSGTIVTVSDATYWYHCLSLTCYVLVKLSQSDMLHIGTIVTV</sequence>
<dbReference type="EMBL" id="JAIWYP010000015">
    <property type="protein sequence ID" value="KAH3699138.1"/>
    <property type="molecule type" value="Genomic_DNA"/>
</dbReference>
<reference evidence="1" key="2">
    <citation type="submission" date="2020-11" db="EMBL/GenBank/DDBJ databases">
        <authorList>
            <person name="McCartney M.A."/>
            <person name="Auch B."/>
            <person name="Kono T."/>
            <person name="Mallez S."/>
            <person name="Becker A."/>
            <person name="Gohl D.M."/>
            <person name="Silverstein K.A.T."/>
            <person name="Koren S."/>
            <person name="Bechman K.B."/>
            <person name="Herman A."/>
            <person name="Abrahante J.E."/>
            <person name="Garbe J."/>
        </authorList>
    </citation>
    <scope>NUCLEOTIDE SEQUENCE</scope>
    <source>
        <strain evidence="1">Duluth1</strain>
        <tissue evidence="1">Whole animal</tissue>
    </source>
</reference>
<comment type="caution">
    <text evidence="1">The sequence shown here is derived from an EMBL/GenBank/DDBJ whole genome shotgun (WGS) entry which is preliminary data.</text>
</comment>
<evidence type="ECO:0000313" key="2">
    <source>
        <dbReference type="Proteomes" id="UP000828390"/>
    </source>
</evidence>
<reference evidence="1" key="1">
    <citation type="journal article" date="2019" name="bioRxiv">
        <title>The Genome of the Zebra Mussel, Dreissena polymorpha: A Resource for Invasive Species Research.</title>
        <authorList>
            <person name="McCartney M.A."/>
            <person name="Auch B."/>
            <person name="Kono T."/>
            <person name="Mallez S."/>
            <person name="Zhang Y."/>
            <person name="Obille A."/>
            <person name="Becker A."/>
            <person name="Abrahante J.E."/>
            <person name="Garbe J."/>
            <person name="Badalamenti J.P."/>
            <person name="Herman A."/>
            <person name="Mangelson H."/>
            <person name="Liachko I."/>
            <person name="Sullivan S."/>
            <person name="Sone E.D."/>
            <person name="Koren S."/>
            <person name="Silverstein K.A.T."/>
            <person name="Beckman K.B."/>
            <person name="Gohl D.M."/>
        </authorList>
    </citation>
    <scope>NUCLEOTIDE SEQUENCE</scope>
    <source>
        <strain evidence="1">Duluth1</strain>
        <tissue evidence="1">Whole animal</tissue>
    </source>
</reference>
<dbReference type="AlphaFoldDB" id="A0A9D4BL91"/>
<accession>A0A9D4BL91</accession>
<gene>
    <name evidence="1" type="ORF">DPMN_074092</name>
</gene>
<organism evidence="1 2">
    <name type="scientific">Dreissena polymorpha</name>
    <name type="common">Zebra mussel</name>
    <name type="synonym">Mytilus polymorpha</name>
    <dbReference type="NCBI Taxonomy" id="45954"/>
    <lineage>
        <taxon>Eukaryota</taxon>
        <taxon>Metazoa</taxon>
        <taxon>Spiralia</taxon>
        <taxon>Lophotrochozoa</taxon>
        <taxon>Mollusca</taxon>
        <taxon>Bivalvia</taxon>
        <taxon>Autobranchia</taxon>
        <taxon>Heteroconchia</taxon>
        <taxon>Euheterodonta</taxon>
        <taxon>Imparidentia</taxon>
        <taxon>Neoheterodontei</taxon>
        <taxon>Myida</taxon>
        <taxon>Dreissenoidea</taxon>
        <taxon>Dreissenidae</taxon>
        <taxon>Dreissena</taxon>
    </lineage>
</organism>
<protein>
    <submittedName>
        <fullName evidence="1">Uncharacterized protein</fullName>
    </submittedName>
</protein>
<proteinExistence type="predicted"/>
<keyword evidence="2" id="KW-1185">Reference proteome</keyword>
<dbReference type="Proteomes" id="UP000828390">
    <property type="component" value="Unassembled WGS sequence"/>
</dbReference>
<name>A0A9D4BL91_DREPO</name>
<evidence type="ECO:0000313" key="1">
    <source>
        <dbReference type="EMBL" id="KAH3699138.1"/>
    </source>
</evidence>